<feature type="region of interest" description="Disordered" evidence="1">
    <location>
        <begin position="78"/>
        <end position="113"/>
    </location>
</feature>
<evidence type="ECO:0000256" key="1">
    <source>
        <dbReference type="SAM" id="MobiDB-lite"/>
    </source>
</evidence>
<feature type="region of interest" description="Disordered" evidence="1">
    <location>
        <begin position="1"/>
        <end position="58"/>
    </location>
</feature>
<feature type="compositionally biased region" description="Low complexity" evidence="1">
    <location>
        <begin position="37"/>
        <end position="56"/>
    </location>
</feature>
<proteinExistence type="predicted"/>
<dbReference type="Proteomes" id="UP000235392">
    <property type="component" value="Unassembled WGS sequence"/>
</dbReference>
<protein>
    <submittedName>
        <fullName evidence="2">Uncharacterized protein</fullName>
    </submittedName>
</protein>
<reference evidence="2 3" key="1">
    <citation type="submission" date="2017-11" db="EMBL/GenBank/DDBJ databases">
        <title>De novo assembly and phasing of dikaryotic genomes from two isolates of Puccinia coronata f. sp. avenae, the causal agent of oat crown rust.</title>
        <authorList>
            <person name="Miller M.E."/>
            <person name="Zhang Y."/>
            <person name="Omidvar V."/>
            <person name="Sperschneider J."/>
            <person name="Schwessinger B."/>
            <person name="Raley C."/>
            <person name="Palmer J.M."/>
            <person name="Garnica D."/>
            <person name="Upadhyaya N."/>
            <person name="Rathjen J."/>
            <person name="Taylor J.M."/>
            <person name="Park R.F."/>
            <person name="Dodds P.N."/>
            <person name="Hirsch C.D."/>
            <person name="Kianian S.F."/>
            <person name="Figueroa M."/>
        </authorList>
    </citation>
    <scope>NUCLEOTIDE SEQUENCE [LARGE SCALE GENOMIC DNA]</scope>
    <source>
        <strain evidence="2">12SD80</strain>
    </source>
</reference>
<organism evidence="2 3">
    <name type="scientific">Puccinia coronata f. sp. avenae</name>
    <dbReference type="NCBI Taxonomy" id="200324"/>
    <lineage>
        <taxon>Eukaryota</taxon>
        <taxon>Fungi</taxon>
        <taxon>Dikarya</taxon>
        <taxon>Basidiomycota</taxon>
        <taxon>Pucciniomycotina</taxon>
        <taxon>Pucciniomycetes</taxon>
        <taxon>Pucciniales</taxon>
        <taxon>Pucciniaceae</taxon>
        <taxon>Puccinia</taxon>
    </lineage>
</organism>
<evidence type="ECO:0000313" key="3">
    <source>
        <dbReference type="Proteomes" id="UP000235392"/>
    </source>
</evidence>
<name>A0A2N5VLH4_9BASI</name>
<evidence type="ECO:0000313" key="2">
    <source>
        <dbReference type="EMBL" id="PLW50855.1"/>
    </source>
</evidence>
<accession>A0A2N5VLH4</accession>
<gene>
    <name evidence="2" type="ORF">PCASD_01133</name>
</gene>
<comment type="caution">
    <text evidence="2">The sequence shown here is derived from an EMBL/GenBank/DDBJ whole genome shotgun (WGS) entry which is preliminary data.</text>
</comment>
<sequence>MDYSESTAPSASEDVPSPIHLIRRGSPRNWAGQDGQPTDSTASGASSASTCSPAPTNQDTAYATSLERFFVPIPNYEAVDHPADTASPTNAQPELPSHGPGRRWHILRQENIK</sequence>
<dbReference type="EMBL" id="PGCI01000008">
    <property type="protein sequence ID" value="PLW50855.1"/>
    <property type="molecule type" value="Genomic_DNA"/>
</dbReference>
<feature type="compositionally biased region" description="Polar residues" evidence="1">
    <location>
        <begin position="1"/>
        <end position="10"/>
    </location>
</feature>
<dbReference type="AlphaFoldDB" id="A0A2N5VLH4"/>